<dbReference type="PhylomeDB" id="A0A060T7F9"/>
<dbReference type="SMART" id="SM00861">
    <property type="entry name" value="Transket_pyr"/>
    <property type="match status" value="1"/>
</dbReference>
<dbReference type="Pfam" id="PF02780">
    <property type="entry name" value="Transketolase_C"/>
    <property type="match status" value="1"/>
</dbReference>
<dbReference type="Gene3D" id="3.40.50.920">
    <property type="match status" value="1"/>
</dbReference>
<dbReference type="Pfam" id="PF02779">
    <property type="entry name" value="Transket_pyr"/>
    <property type="match status" value="1"/>
</dbReference>
<dbReference type="FunFam" id="3.40.50.920:FF:000001">
    <property type="entry name" value="Pyruvate dehydrogenase E1 beta subunit"/>
    <property type="match status" value="1"/>
</dbReference>
<dbReference type="GO" id="GO:0007584">
    <property type="term" value="P:response to nutrient"/>
    <property type="evidence" value="ECO:0007669"/>
    <property type="project" value="TreeGrafter"/>
</dbReference>
<evidence type="ECO:0000256" key="4">
    <source>
        <dbReference type="ARBA" id="ARBA00051764"/>
    </source>
</evidence>
<dbReference type="Gene3D" id="3.40.50.970">
    <property type="match status" value="1"/>
</dbReference>
<name>A0A060T7F9_BLAAD</name>
<dbReference type="GO" id="GO:0003863">
    <property type="term" value="F:branched-chain 2-oxo acid dehydrogenase activity"/>
    <property type="evidence" value="ECO:0007669"/>
    <property type="project" value="UniProtKB-EC"/>
</dbReference>
<dbReference type="SUPFAM" id="SSF52518">
    <property type="entry name" value="Thiamin diphosphate-binding fold (THDP-binding)"/>
    <property type="match status" value="1"/>
</dbReference>
<dbReference type="GO" id="GO:0006091">
    <property type="term" value="P:generation of precursor metabolites and energy"/>
    <property type="evidence" value="ECO:0007669"/>
    <property type="project" value="UniProtKB-ARBA"/>
</dbReference>
<proteinExistence type="predicted"/>
<dbReference type="InterPro" id="IPR033248">
    <property type="entry name" value="Transketolase_C"/>
</dbReference>
<organism evidence="6">
    <name type="scientific">Blastobotrys adeninivorans</name>
    <name type="common">Yeast</name>
    <name type="synonym">Arxula adeninivorans</name>
    <dbReference type="NCBI Taxonomy" id="409370"/>
    <lineage>
        <taxon>Eukaryota</taxon>
        <taxon>Fungi</taxon>
        <taxon>Dikarya</taxon>
        <taxon>Ascomycota</taxon>
        <taxon>Saccharomycotina</taxon>
        <taxon>Dipodascomycetes</taxon>
        <taxon>Dipodascales</taxon>
        <taxon>Trichomonascaceae</taxon>
        <taxon>Blastobotrys</taxon>
    </lineage>
</organism>
<evidence type="ECO:0000259" key="5">
    <source>
        <dbReference type="SMART" id="SM00861"/>
    </source>
</evidence>
<dbReference type="InterPro" id="IPR009014">
    <property type="entry name" value="Transketo_C/PFOR_II"/>
</dbReference>
<dbReference type="InterPro" id="IPR005475">
    <property type="entry name" value="Transketolase-like_Pyr-bd"/>
</dbReference>
<gene>
    <name evidence="6" type="ORF">GNLVRS02_ARAD1D02926g</name>
</gene>
<keyword evidence="3" id="KW-0560">Oxidoreductase</keyword>
<dbReference type="CDD" id="cd07036">
    <property type="entry name" value="TPP_PYR_E1-PDHc-beta_like"/>
    <property type="match status" value="1"/>
</dbReference>
<protein>
    <recommendedName>
        <fullName evidence="2">3-methyl-2-oxobutanoate dehydrogenase (2-methylpropanoyl-transferring)</fullName>
        <ecNumber evidence="2">1.2.4.4</ecNumber>
    </recommendedName>
</protein>
<reference evidence="6" key="2">
    <citation type="submission" date="2014-06" db="EMBL/GenBank/DDBJ databases">
        <title>The complete genome of Blastobotrys (Arxula) adeninivorans LS3 - a yeast of biotechnological interest.</title>
        <authorList>
            <person name="Kunze G."/>
            <person name="Gaillardin C."/>
            <person name="Czernicka M."/>
            <person name="Durrens P."/>
            <person name="Martin T."/>
            <person name="Boer E."/>
            <person name="Gabaldon T."/>
            <person name="Cruz J."/>
            <person name="Talla E."/>
            <person name="Marck C."/>
            <person name="Goffeau A."/>
            <person name="Barbe V."/>
            <person name="Baret P."/>
            <person name="Baronian K."/>
            <person name="Beier S."/>
            <person name="Bleykasten C."/>
            <person name="Bode R."/>
            <person name="Casaregola S."/>
            <person name="Despons L."/>
            <person name="Fairhead C."/>
            <person name="Giersberg M."/>
            <person name="Gierski P."/>
            <person name="Hahnel U."/>
            <person name="Hartmann A."/>
            <person name="Jankowska D."/>
            <person name="Jubin C."/>
            <person name="Jung P."/>
            <person name="Lafontaine I."/>
            <person name="Leh-Louis V."/>
            <person name="Lemaire M."/>
            <person name="Marcet-Houben M."/>
            <person name="Mascher M."/>
            <person name="Morel G."/>
            <person name="Richard G.-F."/>
            <person name="Riechen J."/>
            <person name="Sacerdot C."/>
            <person name="Sarkar A."/>
            <person name="Savel G."/>
            <person name="Schacherer J."/>
            <person name="Sherman D."/>
            <person name="Straub M.-L."/>
            <person name="Stein N."/>
            <person name="Thierry A."/>
            <person name="Trautwein-Schult A."/>
            <person name="Westhof E."/>
            <person name="Worch S."/>
            <person name="Dujon B."/>
            <person name="Souciet J.-L."/>
            <person name="Wincker P."/>
            <person name="Scholz U."/>
            <person name="Neuveglise N."/>
        </authorList>
    </citation>
    <scope>NUCLEOTIDE SEQUENCE</scope>
    <source>
        <strain evidence="6">LS3</strain>
    </source>
</reference>
<dbReference type="EMBL" id="HG937694">
    <property type="protein sequence ID" value="CDP37065.1"/>
    <property type="molecule type" value="Genomic_DNA"/>
</dbReference>
<evidence type="ECO:0000256" key="1">
    <source>
        <dbReference type="ARBA" id="ARBA00001964"/>
    </source>
</evidence>
<dbReference type="AlphaFoldDB" id="A0A060T7F9"/>
<dbReference type="InterPro" id="IPR029061">
    <property type="entry name" value="THDP-binding"/>
</dbReference>
<sequence length="393" mass="42793">MLSSRLVPRASRVSRASSASVARSACRVLRCYSSMPAPNNIQYNEAPFLASSASKALSYLPESVDKSEGTTSMNLYQAVNDAMRIAMETDEKSILLGEDVAFGGVFRCSMGLQDKFGPDRVFNSPLSEQGIIGFAIGYAAVGLTAIAEIQFADYVFPAFDQIVNEAAKMRYRSGAYDVGGLTIRMPCGSVGHGALYHSQSGEAFFAHSPGLKVVMPRSPLQAKGLLLASIRDKNPVIFMEPKILYRASVEHVPLADFELPLGQAEVVKQGSDITLVGYGAMVYQLEKAAQLAKQKLGVDCEIIDLRTVVPWDRQTVVESVNKTGRCLIAHEAPRTNGIAADVAAEIQQRCFLRLESPVCRITGVDTHVSLAFEHFQLPNVTRIFDGIKKTIEY</sequence>
<accession>A0A060T7F9</accession>
<reference evidence="6" key="1">
    <citation type="submission" date="2014-02" db="EMBL/GenBank/DDBJ databases">
        <authorList>
            <person name="Genoscope - CEA"/>
        </authorList>
    </citation>
    <scope>NUCLEOTIDE SEQUENCE</scope>
    <source>
        <strain evidence="6">LS3</strain>
    </source>
</reference>
<feature type="domain" description="Transketolase-like pyrimidine-binding" evidence="5">
    <location>
        <begin position="73"/>
        <end position="247"/>
    </location>
</feature>
<dbReference type="EC" id="1.2.4.4" evidence="2"/>
<evidence type="ECO:0000256" key="3">
    <source>
        <dbReference type="ARBA" id="ARBA00023002"/>
    </source>
</evidence>
<evidence type="ECO:0000256" key="2">
    <source>
        <dbReference type="ARBA" id="ARBA00012277"/>
    </source>
</evidence>
<comment type="catalytic activity">
    <reaction evidence="4">
        <text>N(6)-[(R)-lipoyl]-L-lysyl-[protein] + 3-methyl-2-oxobutanoate + H(+) = N(6)-[(R)-S(8)-2-methylpropanoyldihydrolipoyl]-L-lysyl-[protein] + CO2</text>
        <dbReference type="Rhea" id="RHEA:13457"/>
        <dbReference type="Rhea" id="RHEA-COMP:10474"/>
        <dbReference type="Rhea" id="RHEA-COMP:10497"/>
        <dbReference type="ChEBI" id="CHEBI:11851"/>
        <dbReference type="ChEBI" id="CHEBI:15378"/>
        <dbReference type="ChEBI" id="CHEBI:16526"/>
        <dbReference type="ChEBI" id="CHEBI:83099"/>
        <dbReference type="ChEBI" id="CHEBI:83142"/>
        <dbReference type="EC" id="1.2.4.4"/>
    </reaction>
    <physiologicalReaction direction="left-to-right" evidence="4">
        <dbReference type="Rhea" id="RHEA:13458"/>
    </physiologicalReaction>
</comment>
<dbReference type="PANTHER" id="PTHR42980">
    <property type="entry name" value="2-OXOISOVALERATE DEHYDROGENASE SUBUNIT BETA-RELATED"/>
    <property type="match status" value="1"/>
</dbReference>
<dbReference type="PANTHER" id="PTHR42980:SF1">
    <property type="entry name" value="2-OXOISOVALERATE DEHYDROGENASE SUBUNIT BETA, MITOCHONDRIAL"/>
    <property type="match status" value="1"/>
</dbReference>
<dbReference type="GO" id="GO:0009083">
    <property type="term" value="P:branched-chain amino acid catabolic process"/>
    <property type="evidence" value="ECO:0007669"/>
    <property type="project" value="TreeGrafter"/>
</dbReference>
<evidence type="ECO:0000313" key="6">
    <source>
        <dbReference type="EMBL" id="CDP37065.1"/>
    </source>
</evidence>
<comment type="cofactor">
    <cofactor evidence="1">
        <name>thiamine diphosphate</name>
        <dbReference type="ChEBI" id="CHEBI:58937"/>
    </cofactor>
</comment>
<dbReference type="SUPFAM" id="SSF52922">
    <property type="entry name" value="TK C-terminal domain-like"/>
    <property type="match status" value="1"/>
</dbReference>
<dbReference type="FunFam" id="3.40.50.970:FF:000001">
    <property type="entry name" value="Pyruvate dehydrogenase E1 beta subunit"/>
    <property type="match status" value="1"/>
</dbReference>